<gene>
    <name evidence="7" type="ORF">TQ32_02700</name>
</gene>
<organism evidence="7 8">
    <name type="scientific">Pyrococcus kukulkanii</name>
    <dbReference type="NCBI Taxonomy" id="1609559"/>
    <lineage>
        <taxon>Archaea</taxon>
        <taxon>Methanobacteriati</taxon>
        <taxon>Methanobacteriota</taxon>
        <taxon>Thermococci</taxon>
        <taxon>Thermococcales</taxon>
        <taxon>Thermococcaceae</taxon>
        <taxon>Pyrococcus</taxon>
    </lineage>
</organism>
<evidence type="ECO:0000259" key="6">
    <source>
        <dbReference type="Pfam" id="PF01048"/>
    </source>
</evidence>
<keyword evidence="3 5" id="KW-0660">Purine salvage</keyword>
<comment type="miscellaneous">
    <text evidence="5">Although this enzyme belongs to the family of MTA phosphorylases based on sequence homology, it has been shown that conserved amino acid substitutions in the substrate binding pocket convert the substrate specificity of this enzyme from 6-aminopurines to 6-oxopurines.</text>
</comment>
<dbReference type="InterPro" id="IPR000845">
    <property type="entry name" value="Nucleoside_phosphorylase_d"/>
</dbReference>
<feature type="binding site" evidence="5">
    <location>
        <position position="10"/>
    </location>
    <ligand>
        <name>phosphate</name>
        <dbReference type="ChEBI" id="CHEBI:43474"/>
    </ligand>
</feature>
<comment type="subunit">
    <text evidence="4 5">Homohexamer. Dimer of a homotrimer.</text>
</comment>
<dbReference type="PANTHER" id="PTHR42679:SF2">
    <property type="entry name" value="S-METHYL-5'-THIOADENOSINE PHOSPHORYLASE"/>
    <property type="match status" value="1"/>
</dbReference>
<dbReference type="SUPFAM" id="SSF53167">
    <property type="entry name" value="Purine and uridine phosphorylases"/>
    <property type="match status" value="1"/>
</dbReference>
<dbReference type="NCBIfam" id="NF006599">
    <property type="entry name" value="PRK09136.1"/>
    <property type="match status" value="1"/>
</dbReference>
<dbReference type="InterPro" id="IPR035994">
    <property type="entry name" value="Nucleoside_phosphorylase_sf"/>
</dbReference>
<dbReference type="GO" id="GO:0019509">
    <property type="term" value="P:L-methionine salvage from methylthioadenosine"/>
    <property type="evidence" value="ECO:0007669"/>
    <property type="project" value="TreeGrafter"/>
</dbReference>
<dbReference type="UniPathway" id="UPA00606"/>
<evidence type="ECO:0000256" key="1">
    <source>
        <dbReference type="ARBA" id="ARBA00022676"/>
    </source>
</evidence>
<dbReference type="AlphaFoldDB" id="A0A127B9R7"/>
<sequence length="265" mass="29345">MPRIAVIGGSGVYDFPAENKREEVVKTPYGEVTVTLGRIGGEEVAFLARHGKGHSIPPHKINYRANIWALYELDVERIIATSAVGSLNPNMKPGDFVILDQLMDFTVSRPRTFYDGEESPHDRKFVAHVDFTEPYCPEIRRALITAAKNLALPYHPRGTYVCTEGPRFETAAEIRAYRILGGDVVGMTQCPEAILARELEMCYASVAIVTNYAAGISHQKLTHIEVVELMQKKTKEIVSLIVHAIPLIPKERNCPCKDALKGATG</sequence>
<evidence type="ECO:0000256" key="2">
    <source>
        <dbReference type="ARBA" id="ARBA00022679"/>
    </source>
</evidence>
<name>A0A127B9R7_9EURY</name>
<dbReference type="EC" id="2.4.2.1" evidence="5"/>
<dbReference type="PANTHER" id="PTHR42679">
    <property type="entry name" value="S-METHYL-5'-THIOADENOSINE PHOSPHORYLASE"/>
    <property type="match status" value="1"/>
</dbReference>
<dbReference type="NCBIfam" id="TIGR01694">
    <property type="entry name" value="MTAP"/>
    <property type="match status" value="1"/>
</dbReference>
<keyword evidence="1 5" id="KW-0328">Glycosyltransferase</keyword>
<dbReference type="FunFam" id="3.40.50.1580:FF:000012">
    <property type="entry name" value="Probable 6-oxopurine nucleoside phosphorylase"/>
    <property type="match status" value="1"/>
</dbReference>
<dbReference type="Pfam" id="PF01048">
    <property type="entry name" value="PNP_UDP_1"/>
    <property type="match status" value="1"/>
</dbReference>
<dbReference type="GO" id="GO:0006166">
    <property type="term" value="P:purine ribonucleoside salvage"/>
    <property type="evidence" value="ECO:0007669"/>
    <property type="project" value="UniProtKB-UniRule"/>
</dbReference>
<dbReference type="OrthoDB" id="7681at2157"/>
<feature type="site" description="Important for substrate specificity" evidence="5">
    <location>
        <position position="223"/>
    </location>
</feature>
<comment type="function">
    <text evidence="5">Purine nucleoside phosphorylase which is highly specific for 6-oxopurine nucleosides. Cleaves guanosine or inosine to respective bases and sugar-1-phosphate molecules. Involved in purine salvage.</text>
</comment>
<dbReference type="Gene3D" id="3.40.50.1580">
    <property type="entry name" value="Nucleoside phosphorylase domain"/>
    <property type="match status" value="1"/>
</dbReference>
<dbReference type="KEGG" id="pyc:TQ32_02700"/>
<proteinExistence type="inferred from homology"/>
<reference evidence="7 8" key="2">
    <citation type="journal article" date="2016" name="Int. J. Syst. Evol. Microbiol.">
        <title>Pyrococcus kukulkanii sp. nov., a hyperthermophilic, piezophilic archaeon isolated from a deep-sea hydrothermal vent.</title>
        <authorList>
            <person name="Callac N."/>
            <person name="Oger P."/>
            <person name="Lesongeur F."/>
            <person name="Rattray J.E."/>
            <person name="Vannier P."/>
            <person name="Michoud G."/>
            <person name="Beauverger M."/>
            <person name="Gayet N."/>
            <person name="Rouxel O."/>
            <person name="Jebbar M."/>
            <person name="Godfroy A."/>
        </authorList>
    </citation>
    <scope>NUCLEOTIDE SEQUENCE [LARGE SCALE GENOMIC DNA]</scope>
    <source>
        <strain evidence="7 8">NCB100</strain>
    </source>
</reference>
<feature type="site" description="Important for substrate specificity" evidence="5">
    <location>
        <position position="169"/>
    </location>
</feature>
<dbReference type="EMBL" id="CP010835">
    <property type="protein sequence ID" value="AMM53519.1"/>
    <property type="molecule type" value="Genomic_DNA"/>
</dbReference>
<comment type="similarity">
    <text evidence="5">Belongs to the PNP/MTAP phosphorylase family. MTAP subfamily.</text>
</comment>
<dbReference type="CDD" id="cd09010">
    <property type="entry name" value="MTAP_SsMTAPII_like_MTIP"/>
    <property type="match status" value="1"/>
</dbReference>
<feature type="binding site" evidence="5">
    <location>
        <position position="188"/>
    </location>
    <ligand>
        <name>phosphate</name>
        <dbReference type="ChEBI" id="CHEBI:43474"/>
    </ligand>
</feature>
<evidence type="ECO:0000313" key="7">
    <source>
        <dbReference type="EMBL" id="AMM53519.1"/>
    </source>
</evidence>
<evidence type="ECO:0000313" key="8">
    <source>
        <dbReference type="Proteomes" id="UP000070587"/>
    </source>
</evidence>
<feature type="binding site" evidence="5">
    <location>
        <begin position="49"/>
        <end position="50"/>
    </location>
    <ligand>
        <name>phosphate</name>
        <dbReference type="ChEBI" id="CHEBI:43474"/>
    </ligand>
</feature>
<feature type="domain" description="Nucleoside phosphorylase" evidence="6">
    <location>
        <begin position="3"/>
        <end position="245"/>
    </location>
</feature>
<evidence type="ECO:0000256" key="5">
    <source>
        <dbReference type="HAMAP-Rule" id="MF_01963"/>
    </source>
</evidence>
<dbReference type="RefSeq" id="WP_068320764.1">
    <property type="nucleotide sequence ID" value="NZ_CP010835.1"/>
</dbReference>
<feature type="binding site" evidence="5">
    <location>
        <position position="187"/>
    </location>
    <ligand>
        <name>substrate</name>
    </ligand>
</feature>
<comment type="catalytic activity">
    <reaction evidence="5">
        <text>a purine D-ribonucleoside + phosphate = a purine nucleobase + alpha-D-ribose 1-phosphate</text>
        <dbReference type="Rhea" id="RHEA:19805"/>
        <dbReference type="ChEBI" id="CHEBI:26386"/>
        <dbReference type="ChEBI" id="CHEBI:43474"/>
        <dbReference type="ChEBI" id="CHEBI:57720"/>
        <dbReference type="ChEBI" id="CHEBI:142355"/>
        <dbReference type="EC" id="2.4.2.1"/>
    </reaction>
</comment>
<evidence type="ECO:0000256" key="3">
    <source>
        <dbReference type="ARBA" id="ARBA00022726"/>
    </source>
</evidence>
<dbReference type="GeneID" id="28490708"/>
<feature type="binding site" evidence="5">
    <location>
        <begin position="211"/>
        <end position="213"/>
    </location>
    <ligand>
        <name>substrate</name>
    </ligand>
</feature>
<dbReference type="Proteomes" id="UP000070587">
    <property type="component" value="Chromosome"/>
</dbReference>
<dbReference type="PATRIC" id="fig|1609559.3.peg.551"/>
<dbReference type="STRING" id="1609559.TQ32_02700"/>
<dbReference type="InterPro" id="IPR010044">
    <property type="entry name" value="MTAP"/>
</dbReference>
<accession>A0A127B9R7</accession>
<reference evidence="8" key="1">
    <citation type="submission" date="2015-02" db="EMBL/GenBank/DDBJ databases">
        <title>Pyrococcus kukulkanii sp. nov., a novel hyperthermophilic archaeon isolated from a deep-sea hydrothermal vent at the Guaymas Basin.</title>
        <authorList>
            <person name="Oger P.M."/>
            <person name="Callac N."/>
            <person name="Jebbar M."/>
            <person name="Godfroy A."/>
        </authorList>
    </citation>
    <scope>NUCLEOTIDE SEQUENCE [LARGE SCALE GENOMIC DNA]</scope>
    <source>
        <strain evidence="8">NCB100</strain>
    </source>
</reference>
<keyword evidence="2 5" id="KW-0808">Transferase</keyword>
<feature type="binding site" evidence="5">
    <location>
        <begin position="82"/>
        <end position="83"/>
    </location>
    <ligand>
        <name>phosphate</name>
        <dbReference type="ChEBI" id="CHEBI:43474"/>
    </ligand>
</feature>
<dbReference type="GO" id="GO:0017061">
    <property type="term" value="F:S-methyl-5-thioadenosine phosphorylase activity"/>
    <property type="evidence" value="ECO:0007669"/>
    <property type="project" value="InterPro"/>
</dbReference>
<dbReference type="HAMAP" id="MF_01963">
    <property type="entry name" value="MTAP"/>
    <property type="match status" value="1"/>
</dbReference>
<dbReference type="GO" id="GO:0005829">
    <property type="term" value="C:cytosol"/>
    <property type="evidence" value="ECO:0007669"/>
    <property type="project" value="TreeGrafter"/>
</dbReference>
<evidence type="ECO:0000256" key="4">
    <source>
        <dbReference type="ARBA" id="ARBA00063054"/>
    </source>
</evidence>
<protein>
    <recommendedName>
        <fullName evidence="5">Probable 6-oxopurine nucleoside phosphorylase</fullName>
        <ecNumber evidence="5">2.4.2.1</ecNumber>
    </recommendedName>
    <alternativeName>
        <fullName evidence="5">Purine nucleoside phosphorylase</fullName>
        <shortName evidence="5">PNP</shortName>
    </alternativeName>
</protein>
<comment type="pathway">
    <text evidence="5">Purine metabolism; purine nucleoside salvage.</text>
</comment>